<dbReference type="InterPro" id="IPR000835">
    <property type="entry name" value="HTH_MarR-typ"/>
</dbReference>
<evidence type="ECO:0000259" key="4">
    <source>
        <dbReference type="PROSITE" id="PS50995"/>
    </source>
</evidence>
<evidence type="ECO:0000256" key="3">
    <source>
        <dbReference type="ARBA" id="ARBA00023163"/>
    </source>
</evidence>
<reference evidence="5 6" key="1">
    <citation type="submission" date="2021-01" db="EMBL/GenBank/DDBJ databases">
        <title>Biogeographic distribution of Paracoccus.</title>
        <authorList>
            <person name="Hollensteiner J."/>
            <person name="Leineberger J."/>
            <person name="Brinkhoff T."/>
            <person name="Daniel R."/>
        </authorList>
    </citation>
    <scope>NUCLEOTIDE SEQUENCE [LARGE SCALE GENOMIC DNA]</scope>
    <source>
        <strain evidence="5 6">LMG25392</strain>
    </source>
</reference>
<dbReference type="EMBL" id="CP067134">
    <property type="protein sequence ID" value="WCR11177.1"/>
    <property type="molecule type" value="Genomic_DNA"/>
</dbReference>
<dbReference type="PROSITE" id="PS50995">
    <property type="entry name" value="HTH_MARR_2"/>
    <property type="match status" value="1"/>
</dbReference>
<dbReference type="InterPro" id="IPR036390">
    <property type="entry name" value="WH_DNA-bd_sf"/>
</dbReference>
<dbReference type="SUPFAM" id="SSF46785">
    <property type="entry name" value="Winged helix' DNA-binding domain"/>
    <property type="match status" value="1"/>
</dbReference>
<sequence>MDFEKDQSAGYLANHVARLFARGLTARIKPLGLTTGTFPALLELWEQDGLTQKQLVTRLDIEQATMANTLTRMERDGLIRRERDDTDGRVQRVWLTDRARRLRGPAIDAAMQENARSLAPLSPQEQQVFVDLMRRIIAGS</sequence>
<dbReference type="Pfam" id="PF01047">
    <property type="entry name" value="MarR"/>
    <property type="match status" value="1"/>
</dbReference>
<dbReference type="PRINTS" id="PR00598">
    <property type="entry name" value="HTHMARR"/>
</dbReference>
<dbReference type="PANTHER" id="PTHR42756">
    <property type="entry name" value="TRANSCRIPTIONAL REGULATOR, MARR"/>
    <property type="match status" value="1"/>
</dbReference>
<dbReference type="SMART" id="SM00347">
    <property type="entry name" value="HTH_MARR"/>
    <property type="match status" value="1"/>
</dbReference>
<dbReference type="PANTHER" id="PTHR42756:SF1">
    <property type="entry name" value="TRANSCRIPTIONAL REPRESSOR OF EMRAB OPERON"/>
    <property type="match status" value="1"/>
</dbReference>
<keyword evidence="3" id="KW-0804">Transcription</keyword>
<dbReference type="RefSeq" id="WP_272859272.1">
    <property type="nucleotide sequence ID" value="NZ_CP067134.1"/>
</dbReference>
<dbReference type="Gene3D" id="1.10.10.10">
    <property type="entry name" value="Winged helix-like DNA-binding domain superfamily/Winged helix DNA-binding domain"/>
    <property type="match status" value="1"/>
</dbReference>
<dbReference type="InterPro" id="IPR023187">
    <property type="entry name" value="Tscrpt_reg_MarR-type_CS"/>
</dbReference>
<accession>A0ABY7SVX2</accession>
<proteinExistence type="predicted"/>
<organism evidence="5 6">
    <name type="scientific">Paracoccus stylophorae</name>
    <dbReference type="NCBI Taxonomy" id="659350"/>
    <lineage>
        <taxon>Bacteria</taxon>
        <taxon>Pseudomonadati</taxon>
        <taxon>Pseudomonadota</taxon>
        <taxon>Alphaproteobacteria</taxon>
        <taxon>Rhodobacterales</taxon>
        <taxon>Paracoccaceae</taxon>
        <taxon>Paracoccus</taxon>
    </lineage>
</organism>
<dbReference type="Proteomes" id="UP001218412">
    <property type="component" value="Chromosome"/>
</dbReference>
<evidence type="ECO:0000256" key="2">
    <source>
        <dbReference type="ARBA" id="ARBA00023125"/>
    </source>
</evidence>
<name>A0ABY7SVX2_9RHOB</name>
<protein>
    <submittedName>
        <fullName evidence="5">MarR family transcriptional regulator</fullName>
    </submittedName>
</protein>
<keyword evidence="1" id="KW-0805">Transcription regulation</keyword>
<evidence type="ECO:0000256" key="1">
    <source>
        <dbReference type="ARBA" id="ARBA00023015"/>
    </source>
</evidence>
<gene>
    <name evidence="5" type="ORF">JHW45_01855</name>
</gene>
<keyword evidence="2" id="KW-0238">DNA-binding</keyword>
<feature type="domain" description="HTH marR-type" evidence="4">
    <location>
        <begin position="1"/>
        <end position="138"/>
    </location>
</feature>
<evidence type="ECO:0000313" key="6">
    <source>
        <dbReference type="Proteomes" id="UP001218412"/>
    </source>
</evidence>
<keyword evidence="6" id="KW-1185">Reference proteome</keyword>
<dbReference type="PROSITE" id="PS01117">
    <property type="entry name" value="HTH_MARR_1"/>
    <property type="match status" value="1"/>
</dbReference>
<dbReference type="InterPro" id="IPR036388">
    <property type="entry name" value="WH-like_DNA-bd_sf"/>
</dbReference>
<evidence type="ECO:0000313" key="5">
    <source>
        <dbReference type="EMBL" id="WCR11177.1"/>
    </source>
</evidence>